<evidence type="ECO:0000256" key="4">
    <source>
        <dbReference type="ARBA" id="ARBA00022490"/>
    </source>
</evidence>
<dbReference type="InterPro" id="IPR036621">
    <property type="entry name" value="Anticodon-bd_dom_sf"/>
</dbReference>
<dbReference type="AlphaFoldDB" id="A0A3E0X1R1"/>
<evidence type="ECO:0000256" key="1">
    <source>
        <dbReference type="ARBA" id="ARBA00004496"/>
    </source>
</evidence>
<keyword evidence="4 11" id="KW-0963">Cytoplasm</keyword>
<proteinExistence type="inferred from homology"/>
<keyword evidence="6 11" id="KW-0547">Nucleotide-binding</keyword>
<dbReference type="GO" id="GO:0006427">
    <property type="term" value="P:histidyl-tRNA aminoacylation"/>
    <property type="evidence" value="ECO:0007669"/>
    <property type="project" value="UniProtKB-UniRule"/>
</dbReference>
<dbReference type="Pfam" id="PF13393">
    <property type="entry name" value="tRNA-synt_His"/>
    <property type="match status" value="1"/>
</dbReference>
<dbReference type="RefSeq" id="WP_116301413.1">
    <property type="nucleotide sequence ID" value="NZ_NFZV01000004.1"/>
</dbReference>
<evidence type="ECO:0000256" key="6">
    <source>
        <dbReference type="ARBA" id="ARBA00022741"/>
    </source>
</evidence>
<dbReference type="SUPFAM" id="SSF52954">
    <property type="entry name" value="Class II aaRS ABD-related"/>
    <property type="match status" value="1"/>
</dbReference>
<comment type="subunit">
    <text evidence="3 11">Homodimer.</text>
</comment>
<dbReference type="PROSITE" id="PS50862">
    <property type="entry name" value="AA_TRNA_LIGASE_II"/>
    <property type="match status" value="1"/>
</dbReference>
<evidence type="ECO:0000313" key="14">
    <source>
        <dbReference type="EMBL" id="RFA38097.1"/>
    </source>
</evidence>
<dbReference type="PANTHER" id="PTHR43707:SF1">
    <property type="entry name" value="HISTIDINE--TRNA LIGASE, MITOCHONDRIAL-RELATED"/>
    <property type="match status" value="1"/>
</dbReference>
<dbReference type="GO" id="GO:0004821">
    <property type="term" value="F:histidine-tRNA ligase activity"/>
    <property type="evidence" value="ECO:0007669"/>
    <property type="project" value="UniProtKB-UniRule"/>
</dbReference>
<accession>A0A3E0X1R1</accession>
<evidence type="ECO:0000313" key="15">
    <source>
        <dbReference type="Proteomes" id="UP000256763"/>
    </source>
</evidence>
<dbReference type="GO" id="GO:0005737">
    <property type="term" value="C:cytoplasm"/>
    <property type="evidence" value="ECO:0007669"/>
    <property type="project" value="UniProtKB-SubCell"/>
</dbReference>
<dbReference type="InterPro" id="IPR004516">
    <property type="entry name" value="HisRS/HisZ"/>
</dbReference>
<dbReference type="InterPro" id="IPR041715">
    <property type="entry name" value="HisRS-like_core"/>
</dbReference>
<comment type="caution">
    <text evidence="14">The sequence shown here is derived from an EMBL/GenBank/DDBJ whole genome shotgun (WGS) entry which is preliminary data.</text>
</comment>
<dbReference type="EC" id="6.1.1.21" evidence="11"/>
<protein>
    <recommendedName>
        <fullName evidence="11">Histidine--tRNA ligase</fullName>
        <ecNumber evidence="11">6.1.1.21</ecNumber>
    </recommendedName>
    <alternativeName>
        <fullName evidence="11">Histidyl-tRNA synthetase</fullName>
        <shortName evidence="11">HisRS</shortName>
    </alternativeName>
</protein>
<dbReference type="GO" id="GO:0005524">
    <property type="term" value="F:ATP binding"/>
    <property type="evidence" value="ECO:0007669"/>
    <property type="project" value="UniProtKB-UniRule"/>
</dbReference>
<dbReference type="InterPro" id="IPR015807">
    <property type="entry name" value="His-tRNA-ligase"/>
</dbReference>
<dbReference type="InterPro" id="IPR033656">
    <property type="entry name" value="HisRS_anticodon"/>
</dbReference>
<dbReference type="Proteomes" id="UP000256763">
    <property type="component" value="Unassembled WGS sequence"/>
</dbReference>
<keyword evidence="9 11" id="KW-0030">Aminoacyl-tRNA synthetase</keyword>
<evidence type="ECO:0000256" key="3">
    <source>
        <dbReference type="ARBA" id="ARBA00011738"/>
    </source>
</evidence>
<keyword evidence="7 11" id="KW-0067">ATP-binding</keyword>
<feature type="binding site" evidence="12">
    <location>
        <position position="113"/>
    </location>
    <ligand>
        <name>L-histidine</name>
        <dbReference type="ChEBI" id="CHEBI:57595"/>
    </ligand>
</feature>
<dbReference type="InterPro" id="IPR004154">
    <property type="entry name" value="Anticodon-bd"/>
</dbReference>
<dbReference type="OrthoDB" id="9800814at2"/>
<evidence type="ECO:0000256" key="8">
    <source>
        <dbReference type="ARBA" id="ARBA00022917"/>
    </source>
</evidence>
<comment type="subcellular location">
    <subcellularLocation>
        <location evidence="1 11">Cytoplasm</location>
    </subcellularLocation>
</comment>
<evidence type="ECO:0000256" key="11">
    <source>
        <dbReference type="HAMAP-Rule" id="MF_00127"/>
    </source>
</evidence>
<dbReference type="CDD" id="cd00773">
    <property type="entry name" value="HisRS-like_core"/>
    <property type="match status" value="1"/>
</dbReference>
<dbReference type="CDD" id="cd00859">
    <property type="entry name" value="HisRS_anticodon"/>
    <property type="match status" value="1"/>
</dbReference>
<name>A0A3E0X1R1_9GAMM</name>
<feature type="binding site" evidence="12">
    <location>
        <position position="131"/>
    </location>
    <ligand>
        <name>L-histidine</name>
        <dbReference type="ChEBI" id="CHEBI:57595"/>
    </ligand>
</feature>
<feature type="binding site" evidence="12">
    <location>
        <position position="258"/>
    </location>
    <ligand>
        <name>L-histidine</name>
        <dbReference type="ChEBI" id="CHEBI:57595"/>
    </ligand>
</feature>
<dbReference type="EMBL" id="NFZW01000005">
    <property type="protein sequence ID" value="RFA38097.1"/>
    <property type="molecule type" value="Genomic_DNA"/>
</dbReference>
<sequence>MAKAIQSIRGFADVLPQQTPIWRHLEETVRAVLAGYGYQEIRLPILERTELFARSIGEVTDIVEKEMYTFEDRNGESVTLRPEGTAGCVRAGIQHGLLHNQQPRIWYMGPMFRYERPQKGRLRQFHQIGAEAYGQAGPDIDAEMILMTARLLRRLGLDDVELQLNSLGSNECRKAYRDLLVAYFREHYDTLDEDSRRRLETNPLRILDSKNPDMQALIEGAPKLLEHLDEASKAHLDGVREILDAAGMSYTVNSRLVRGLDYYSRTVFEWVSDRLGAQGTVLAGGRYDSLVEQVGGRDTPAIGFAMGLERLVALLEERDLTSVAEAPHAYLVELGQTVAAHRLAERLRDAIPELRLVVNSGGGSIKSQFKRADRSGAQFALVLAEAEVAEGTVTVKDLRGTGEQRTLPQAELSTLLKERVFGGGSYS</sequence>
<keyword evidence="8 11" id="KW-0648">Protein biosynthesis</keyword>
<organism evidence="14 15">
    <name type="scientific">Alkalilimnicola ehrlichii</name>
    <dbReference type="NCBI Taxonomy" id="351052"/>
    <lineage>
        <taxon>Bacteria</taxon>
        <taxon>Pseudomonadati</taxon>
        <taxon>Pseudomonadota</taxon>
        <taxon>Gammaproteobacteria</taxon>
        <taxon>Chromatiales</taxon>
        <taxon>Ectothiorhodospiraceae</taxon>
        <taxon>Alkalilimnicola</taxon>
    </lineage>
</organism>
<dbReference type="PANTHER" id="PTHR43707">
    <property type="entry name" value="HISTIDYL-TRNA SYNTHETASE"/>
    <property type="match status" value="1"/>
</dbReference>
<feature type="binding site" evidence="12">
    <location>
        <begin position="83"/>
        <end position="85"/>
    </location>
    <ligand>
        <name>L-histidine</name>
        <dbReference type="ChEBI" id="CHEBI:57595"/>
    </ligand>
</feature>
<evidence type="ECO:0000256" key="2">
    <source>
        <dbReference type="ARBA" id="ARBA00008226"/>
    </source>
</evidence>
<evidence type="ECO:0000256" key="7">
    <source>
        <dbReference type="ARBA" id="ARBA00022840"/>
    </source>
</evidence>
<feature type="domain" description="Aminoacyl-transfer RNA synthetases class-II family profile" evidence="13">
    <location>
        <begin position="21"/>
        <end position="327"/>
    </location>
</feature>
<evidence type="ECO:0000256" key="12">
    <source>
        <dbReference type="PIRSR" id="PIRSR001549-1"/>
    </source>
</evidence>
<dbReference type="NCBIfam" id="TIGR00442">
    <property type="entry name" value="hisS"/>
    <property type="match status" value="1"/>
</dbReference>
<feature type="binding site" evidence="12">
    <location>
        <position position="127"/>
    </location>
    <ligand>
        <name>L-histidine</name>
        <dbReference type="ChEBI" id="CHEBI:57595"/>
    </ligand>
</feature>
<keyword evidence="15" id="KW-1185">Reference proteome</keyword>
<gene>
    <name evidence="11" type="primary">hisS</name>
    <name evidence="14" type="ORF">CAL65_07125</name>
</gene>
<dbReference type="PIRSF" id="PIRSF001549">
    <property type="entry name" value="His-tRNA_synth"/>
    <property type="match status" value="1"/>
</dbReference>
<evidence type="ECO:0000256" key="9">
    <source>
        <dbReference type="ARBA" id="ARBA00023146"/>
    </source>
</evidence>
<dbReference type="InterPro" id="IPR006195">
    <property type="entry name" value="aa-tRNA-synth_II"/>
</dbReference>
<comment type="similarity">
    <text evidence="2 11">Belongs to the class-II aminoacyl-tRNA synthetase family.</text>
</comment>
<dbReference type="InterPro" id="IPR045864">
    <property type="entry name" value="aa-tRNA-synth_II/BPL/LPL"/>
</dbReference>
<evidence type="ECO:0000259" key="13">
    <source>
        <dbReference type="PROSITE" id="PS50862"/>
    </source>
</evidence>
<dbReference type="HAMAP" id="MF_00127">
    <property type="entry name" value="His_tRNA_synth"/>
    <property type="match status" value="1"/>
</dbReference>
<dbReference type="SUPFAM" id="SSF55681">
    <property type="entry name" value="Class II aaRS and biotin synthetases"/>
    <property type="match status" value="1"/>
</dbReference>
<dbReference type="Gene3D" id="3.30.930.10">
    <property type="entry name" value="Bira Bifunctional Protein, Domain 2"/>
    <property type="match status" value="1"/>
</dbReference>
<comment type="catalytic activity">
    <reaction evidence="10 11">
        <text>tRNA(His) + L-histidine + ATP = L-histidyl-tRNA(His) + AMP + diphosphate + H(+)</text>
        <dbReference type="Rhea" id="RHEA:17313"/>
        <dbReference type="Rhea" id="RHEA-COMP:9665"/>
        <dbReference type="Rhea" id="RHEA-COMP:9689"/>
        <dbReference type="ChEBI" id="CHEBI:15378"/>
        <dbReference type="ChEBI" id="CHEBI:30616"/>
        <dbReference type="ChEBI" id="CHEBI:33019"/>
        <dbReference type="ChEBI" id="CHEBI:57595"/>
        <dbReference type="ChEBI" id="CHEBI:78442"/>
        <dbReference type="ChEBI" id="CHEBI:78527"/>
        <dbReference type="ChEBI" id="CHEBI:456215"/>
        <dbReference type="EC" id="6.1.1.21"/>
    </reaction>
</comment>
<dbReference type="Gene3D" id="3.40.50.800">
    <property type="entry name" value="Anticodon-binding domain"/>
    <property type="match status" value="1"/>
</dbReference>
<evidence type="ECO:0000256" key="10">
    <source>
        <dbReference type="ARBA" id="ARBA00047639"/>
    </source>
</evidence>
<evidence type="ECO:0000256" key="5">
    <source>
        <dbReference type="ARBA" id="ARBA00022598"/>
    </source>
</evidence>
<dbReference type="Pfam" id="PF03129">
    <property type="entry name" value="HGTP_anticodon"/>
    <property type="match status" value="1"/>
</dbReference>
<keyword evidence="5 11" id="KW-0436">Ligase</keyword>
<dbReference type="FunFam" id="3.30.930.10:FF:000005">
    <property type="entry name" value="Histidine--tRNA ligase"/>
    <property type="match status" value="1"/>
</dbReference>
<feature type="binding site" evidence="12">
    <location>
        <begin position="262"/>
        <end position="263"/>
    </location>
    <ligand>
        <name>L-histidine</name>
        <dbReference type="ChEBI" id="CHEBI:57595"/>
    </ligand>
</feature>
<reference evidence="15" key="1">
    <citation type="submission" date="2017-05" db="EMBL/GenBank/DDBJ databases">
        <authorList>
            <person name="Sharma S."/>
            <person name="Sidhu C."/>
            <person name="Pinnaka A.K."/>
        </authorList>
    </citation>
    <scope>NUCLEOTIDE SEQUENCE [LARGE SCALE GENOMIC DNA]</scope>
    <source>
        <strain evidence="15">AK93</strain>
    </source>
</reference>